<sequence length="71" mass="7736">MEQLLDLNLLIKQIALAFGAAMVLGNLYAIIQHHRGITPKEATGEFRAARAYWLLSVGTLISIWGAASLLT</sequence>
<protein>
    <submittedName>
        <fullName evidence="2">Uncharacterized protein</fullName>
    </submittedName>
</protein>
<feature type="transmembrane region" description="Helical" evidence="1">
    <location>
        <begin position="51"/>
        <end position="70"/>
    </location>
</feature>
<evidence type="ECO:0000256" key="1">
    <source>
        <dbReference type="SAM" id="Phobius"/>
    </source>
</evidence>
<accession>A0A3B0TA13</accession>
<keyword evidence="1" id="KW-0812">Transmembrane</keyword>
<name>A0A3B0TA13_9ZZZZ</name>
<dbReference type="EMBL" id="UOEI01000655">
    <property type="protein sequence ID" value="VAW08939.1"/>
    <property type="molecule type" value="Genomic_DNA"/>
</dbReference>
<proteinExistence type="predicted"/>
<keyword evidence="1" id="KW-1133">Transmembrane helix</keyword>
<feature type="transmembrane region" description="Helical" evidence="1">
    <location>
        <begin position="14"/>
        <end position="31"/>
    </location>
</feature>
<evidence type="ECO:0000313" key="2">
    <source>
        <dbReference type="EMBL" id="VAW08939.1"/>
    </source>
</evidence>
<keyword evidence="1" id="KW-0472">Membrane</keyword>
<reference evidence="2" key="1">
    <citation type="submission" date="2018-06" db="EMBL/GenBank/DDBJ databases">
        <authorList>
            <person name="Zhirakovskaya E."/>
        </authorList>
    </citation>
    <scope>NUCLEOTIDE SEQUENCE</scope>
</reference>
<organism evidence="2">
    <name type="scientific">hydrothermal vent metagenome</name>
    <dbReference type="NCBI Taxonomy" id="652676"/>
    <lineage>
        <taxon>unclassified sequences</taxon>
        <taxon>metagenomes</taxon>
        <taxon>ecological metagenomes</taxon>
    </lineage>
</organism>
<dbReference type="AlphaFoldDB" id="A0A3B0TA13"/>
<gene>
    <name evidence="2" type="ORF">MNBD_ACTINO01-2104</name>
</gene>